<dbReference type="RefSeq" id="WP_107940695.1">
    <property type="nucleotide sequence ID" value="NZ_QANS01000004.1"/>
</dbReference>
<dbReference type="InterPro" id="IPR011721">
    <property type="entry name" value="CHP02096"/>
</dbReference>
<dbReference type="InterPro" id="IPR037401">
    <property type="entry name" value="SnoaL-like"/>
</dbReference>
<dbReference type="Gene3D" id="3.10.450.50">
    <property type="match status" value="1"/>
</dbReference>
<comment type="caution">
    <text evidence="2">The sequence shown here is derived from an EMBL/GenBank/DDBJ whole genome shotgun (WGS) entry which is preliminary data.</text>
</comment>
<proteinExistence type="predicted"/>
<dbReference type="Pfam" id="PF12680">
    <property type="entry name" value="SnoaL_2"/>
    <property type="match status" value="1"/>
</dbReference>
<dbReference type="AlphaFoldDB" id="A0A2T5MEV1"/>
<gene>
    <name evidence="2" type="ORF">CJD38_12515</name>
</gene>
<reference evidence="2 3" key="1">
    <citation type="submission" date="2018-04" db="EMBL/GenBank/DDBJ databases">
        <title>Novel species isolated from glacier.</title>
        <authorList>
            <person name="Liu Q."/>
            <person name="Xin Y.-H."/>
        </authorList>
    </citation>
    <scope>NUCLEOTIDE SEQUENCE [LARGE SCALE GENOMIC DNA]</scope>
    <source>
        <strain evidence="2 3">GT1R17</strain>
    </source>
</reference>
<keyword evidence="3" id="KW-1185">Reference proteome</keyword>
<dbReference type="Proteomes" id="UP000244248">
    <property type="component" value="Unassembled WGS sequence"/>
</dbReference>
<dbReference type="SUPFAM" id="SSF54427">
    <property type="entry name" value="NTF2-like"/>
    <property type="match status" value="1"/>
</dbReference>
<protein>
    <submittedName>
        <fullName evidence="2">Isopropylmalate/homocitrate/citramalate synthase</fullName>
    </submittedName>
</protein>
<feature type="domain" description="SnoaL-like" evidence="1">
    <location>
        <begin position="9"/>
        <end position="120"/>
    </location>
</feature>
<name>A0A2T5MEV1_9GAMM</name>
<dbReference type="OrthoDB" id="582835at2"/>
<accession>A0A2T5MEV1</accession>
<dbReference type="InterPro" id="IPR032710">
    <property type="entry name" value="NTF2-like_dom_sf"/>
</dbReference>
<evidence type="ECO:0000259" key="1">
    <source>
        <dbReference type="Pfam" id="PF12680"/>
    </source>
</evidence>
<sequence length="135" mass="15202">MPAATFDLIRRYYNAFNAGDWNTFFGLLTDDVAHDINQGGRETSITAFRAFIDRMNASYREQIVDIVISVSEDGRRAAAEYVVLGTYLKTDEGLPEATGQTYRLPGGAFFDIRDGKVARVSNYYNLQDWLRQVGA</sequence>
<dbReference type="EMBL" id="QANS01000004">
    <property type="protein sequence ID" value="PTU31108.1"/>
    <property type="molecule type" value="Genomic_DNA"/>
</dbReference>
<organism evidence="2 3">
    <name type="scientific">Stenotrophobium rhamnosiphilum</name>
    <dbReference type="NCBI Taxonomy" id="2029166"/>
    <lineage>
        <taxon>Bacteria</taxon>
        <taxon>Pseudomonadati</taxon>
        <taxon>Pseudomonadota</taxon>
        <taxon>Gammaproteobacteria</taxon>
        <taxon>Nevskiales</taxon>
        <taxon>Nevskiaceae</taxon>
        <taxon>Stenotrophobium</taxon>
    </lineage>
</organism>
<evidence type="ECO:0000313" key="3">
    <source>
        <dbReference type="Proteomes" id="UP000244248"/>
    </source>
</evidence>
<evidence type="ECO:0000313" key="2">
    <source>
        <dbReference type="EMBL" id="PTU31108.1"/>
    </source>
</evidence>
<dbReference type="NCBIfam" id="TIGR02096">
    <property type="entry name" value="ketosteroid isomerase-related protein"/>
    <property type="match status" value="1"/>
</dbReference>